<evidence type="ECO:0000313" key="2">
    <source>
        <dbReference type="EMBL" id="KAH9423747.1"/>
    </source>
</evidence>
<keyword evidence="1" id="KW-0812">Transmembrane</keyword>
<comment type="caution">
    <text evidence="2">The sequence shown here is derived from an EMBL/GenBank/DDBJ whole genome shotgun (WGS) entry which is preliminary data.</text>
</comment>
<accession>A0ABQ8JMU1</accession>
<reference evidence="2 3" key="1">
    <citation type="journal article" date="2018" name="J. Allergy Clin. Immunol.">
        <title>High-quality assembly of Dermatophagoides pteronyssinus genome and transcriptome reveals a wide range of novel allergens.</title>
        <authorList>
            <person name="Liu X.Y."/>
            <person name="Yang K.Y."/>
            <person name="Wang M.Q."/>
            <person name="Kwok J.S."/>
            <person name="Zeng X."/>
            <person name="Yang Z."/>
            <person name="Xiao X.J."/>
            <person name="Lau C.P."/>
            <person name="Li Y."/>
            <person name="Huang Z.M."/>
            <person name="Ba J.G."/>
            <person name="Yim A.K."/>
            <person name="Ouyang C.Y."/>
            <person name="Ngai S.M."/>
            <person name="Chan T.F."/>
            <person name="Leung E.L."/>
            <person name="Liu L."/>
            <person name="Liu Z.G."/>
            <person name="Tsui S.K."/>
        </authorList>
    </citation>
    <scope>NUCLEOTIDE SEQUENCE [LARGE SCALE GENOMIC DNA]</scope>
    <source>
        <strain evidence="2">Derp</strain>
    </source>
</reference>
<organism evidence="2 3">
    <name type="scientific">Dermatophagoides pteronyssinus</name>
    <name type="common">European house dust mite</name>
    <dbReference type="NCBI Taxonomy" id="6956"/>
    <lineage>
        <taxon>Eukaryota</taxon>
        <taxon>Metazoa</taxon>
        <taxon>Ecdysozoa</taxon>
        <taxon>Arthropoda</taxon>
        <taxon>Chelicerata</taxon>
        <taxon>Arachnida</taxon>
        <taxon>Acari</taxon>
        <taxon>Acariformes</taxon>
        <taxon>Sarcoptiformes</taxon>
        <taxon>Astigmata</taxon>
        <taxon>Psoroptidia</taxon>
        <taxon>Analgoidea</taxon>
        <taxon>Pyroglyphidae</taxon>
        <taxon>Dermatophagoidinae</taxon>
        <taxon>Dermatophagoides</taxon>
    </lineage>
</organism>
<sequence length="172" mass="19038">MDGSIGSGLFKLSTILFNISDSICCCFDDDDDDDDDVDVNDCIDDDNDDDEIEFNIDCDDDAPDNVCKHCPVFISQTRTVESALPDTIEPDITILSIDNCDDQTPPVCPANVRSFVVVAVVNDNDDDEQLELLLLLAKFDELIDLLFAHNACCTLLSFCMELLLLLLLFSRG</sequence>
<keyword evidence="1" id="KW-0472">Membrane</keyword>
<name>A0ABQ8JMU1_DERPT</name>
<evidence type="ECO:0000256" key="1">
    <source>
        <dbReference type="SAM" id="Phobius"/>
    </source>
</evidence>
<dbReference type="Proteomes" id="UP000887458">
    <property type="component" value="Unassembled WGS sequence"/>
</dbReference>
<protein>
    <submittedName>
        <fullName evidence="2">Uncharacterized protein</fullName>
    </submittedName>
</protein>
<keyword evidence="3" id="KW-1185">Reference proteome</keyword>
<gene>
    <name evidence="2" type="ORF">DERP_005328</name>
</gene>
<proteinExistence type="predicted"/>
<dbReference type="EMBL" id="NJHN03000031">
    <property type="protein sequence ID" value="KAH9423747.1"/>
    <property type="molecule type" value="Genomic_DNA"/>
</dbReference>
<evidence type="ECO:0000313" key="3">
    <source>
        <dbReference type="Proteomes" id="UP000887458"/>
    </source>
</evidence>
<keyword evidence="1" id="KW-1133">Transmembrane helix</keyword>
<reference evidence="2 3" key="2">
    <citation type="journal article" date="2022" name="Mol. Biol. Evol.">
        <title>Comparative Genomics Reveals Insights into the Divergent Evolution of Astigmatic Mites and Household Pest Adaptations.</title>
        <authorList>
            <person name="Xiong Q."/>
            <person name="Wan A.T."/>
            <person name="Liu X."/>
            <person name="Fung C.S."/>
            <person name="Xiao X."/>
            <person name="Malainual N."/>
            <person name="Hou J."/>
            <person name="Wang L."/>
            <person name="Wang M."/>
            <person name="Yang K.Y."/>
            <person name="Cui Y."/>
            <person name="Leung E.L."/>
            <person name="Nong W."/>
            <person name="Shin S.K."/>
            <person name="Au S.W."/>
            <person name="Jeong K.Y."/>
            <person name="Chew F.T."/>
            <person name="Hui J.H."/>
            <person name="Leung T.F."/>
            <person name="Tungtrongchitr A."/>
            <person name="Zhong N."/>
            <person name="Liu Z."/>
            <person name="Tsui S.K."/>
        </authorList>
    </citation>
    <scope>NUCLEOTIDE SEQUENCE [LARGE SCALE GENOMIC DNA]</scope>
    <source>
        <strain evidence="2">Derp</strain>
    </source>
</reference>
<feature type="transmembrane region" description="Helical" evidence="1">
    <location>
        <begin position="146"/>
        <end position="169"/>
    </location>
</feature>